<feature type="compositionally biased region" description="Polar residues" evidence="1">
    <location>
        <begin position="1"/>
        <end position="17"/>
    </location>
</feature>
<evidence type="ECO:0000313" key="2">
    <source>
        <dbReference type="EMBL" id="KAK1756972.1"/>
    </source>
</evidence>
<proteinExistence type="predicted"/>
<name>A0AAJ0F7L5_9PEZI</name>
<dbReference type="EMBL" id="MU839831">
    <property type="protein sequence ID" value="KAK1756972.1"/>
    <property type="molecule type" value="Genomic_DNA"/>
</dbReference>
<feature type="compositionally biased region" description="Polar residues" evidence="1">
    <location>
        <begin position="153"/>
        <end position="166"/>
    </location>
</feature>
<evidence type="ECO:0000256" key="1">
    <source>
        <dbReference type="SAM" id="MobiDB-lite"/>
    </source>
</evidence>
<dbReference type="Proteomes" id="UP001239445">
    <property type="component" value="Unassembled WGS sequence"/>
</dbReference>
<accession>A0AAJ0F7L5</accession>
<feature type="region of interest" description="Disordered" evidence="1">
    <location>
        <begin position="1"/>
        <end position="54"/>
    </location>
</feature>
<reference evidence="2" key="1">
    <citation type="submission" date="2023-06" db="EMBL/GenBank/DDBJ databases">
        <title>Genome-scale phylogeny and comparative genomics of the fungal order Sordariales.</title>
        <authorList>
            <consortium name="Lawrence Berkeley National Laboratory"/>
            <person name="Hensen N."/>
            <person name="Bonometti L."/>
            <person name="Westerberg I."/>
            <person name="Brannstrom I.O."/>
            <person name="Guillou S."/>
            <person name="Cros-Aarteil S."/>
            <person name="Calhoun S."/>
            <person name="Haridas S."/>
            <person name="Kuo A."/>
            <person name="Mondo S."/>
            <person name="Pangilinan J."/>
            <person name="Riley R."/>
            <person name="Labutti K."/>
            <person name="Andreopoulos B."/>
            <person name="Lipzen A."/>
            <person name="Chen C."/>
            <person name="Yanf M."/>
            <person name="Daum C."/>
            <person name="Ng V."/>
            <person name="Clum A."/>
            <person name="Steindorff A."/>
            <person name="Ohm R."/>
            <person name="Martin F."/>
            <person name="Silar P."/>
            <person name="Natvig D."/>
            <person name="Lalanne C."/>
            <person name="Gautier V."/>
            <person name="Ament-Velasquez S.L."/>
            <person name="Kruys A."/>
            <person name="Hutchinson M.I."/>
            <person name="Powell A.J."/>
            <person name="Barry K."/>
            <person name="Miller A.N."/>
            <person name="Grigoriev I.V."/>
            <person name="Debuchy R."/>
            <person name="Gladieux P."/>
            <person name="Thoren M.H."/>
            <person name="Johannesson H."/>
        </authorList>
    </citation>
    <scope>NUCLEOTIDE SEQUENCE</scope>
    <source>
        <strain evidence="2">PSN4</strain>
    </source>
</reference>
<feature type="region of interest" description="Disordered" evidence="1">
    <location>
        <begin position="136"/>
        <end position="169"/>
    </location>
</feature>
<protein>
    <submittedName>
        <fullName evidence="2">Uncharacterized protein</fullName>
    </submittedName>
</protein>
<gene>
    <name evidence="2" type="ORF">QBC47DRAFT_378188</name>
</gene>
<sequence length="275" mass="31143">MEQLQTRLIDSPSSKDPQSIDAAGDALRVTNEDKPGASVEPGDQEQARNPTSDAAHTVESGQVLTEIGSSVPAHSQPREHVTELGPAELHAERKWLVVAVPFTKEHQHLLEEYCTELNRRAIWSQGRLAHIHVVARPRPETSQNAEASPVSAKDSTPPQVGSSQSAHSEDVCQLHIPVYRHFSIEERGPYRQALRFRRSRHAWDFRRYSILFEHPSNDGGDRKWLILRPALVTEWRDKLSSKGPKLVGFSQFELGRWILDYRFVPSFFPIPVNRS</sequence>
<dbReference type="AlphaFoldDB" id="A0AAJ0F7L5"/>
<keyword evidence="3" id="KW-1185">Reference proteome</keyword>
<comment type="caution">
    <text evidence="2">The sequence shown here is derived from an EMBL/GenBank/DDBJ whole genome shotgun (WGS) entry which is preliminary data.</text>
</comment>
<organism evidence="2 3">
    <name type="scientific">Echria macrotheca</name>
    <dbReference type="NCBI Taxonomy" id="438768"/>
    <lineage>
        <taxon>Eukaryota</taxon>
        <taxon>Fungi</taxon>
        <taxon>Dikarya</taxon>
        <taxon>Ascomycota</taxon>
        <taxon>Pezizomycotina</taxon>
        <taxon>Sordariomycetes</taxon>
        <taxon>Sordariomycetidae</taxon>
        <taxon>Sordariales</taxon>
        <taxon>Schizotheciaceae</taxon>
        <taxon>Echria</taxon>
    </lineage>
</organism>
<evidence type="ECO:0000313" key="3">
    <source>
        <dbReference type="Proteomes" id="UP001239445"/>
    </source>
</evidence>